<protein>
    <submittedName>
        <fullName evidence="1">Uncharacterized protein</fullName>
    </submittedName>
</protein>
<keyword evidence="2" id="KW-1185">Reference proteome</keyword>
<dbReference type="EMBL" id="AP014648">
    <property type="protein sequence ID" value="BAQ18284.1"/>
    <property type="molecule type" value="Genomic_DNA"/>
</dbReference>
<reference evidence="1 2" key="1">
    <citation type="submission" date="2014-09" db="EMBL/GenBank/DDBJ databases">
        <title>Genome sequencing of Methyloceanibacter caenitepidi Gela4.</title>
        <authorList>
            <person name="Takeuchi M."/>
            <person name="Susumu S."/>
            <person name="Kamagata Y."/>
            <person name="Oshima K."/>
            <person name="Hattori M."/>
            <person name="Iwasaki W."/>
        </authorList>
    </citation>
    <scope>NUCLEOTIDE SEQUENCE [LARGE SCALE GENOMIC DNA]</scope>
    <source>
        <strain evidence="1 2">Gela4</strain>
    </source>
</reference>
<sequence length="78" mass="9043">MTEDQAVYAIKKAYADVIGPRELVAKLEGPTLTLRADPELLQLIDDWRREEPDLPVRSEAVRRMLKAEGERRQKGRRK</sequence>
<organism evidence="1 2">
    <name type="scientific">Methyloceanibacter caenitepidi</name>
    <dbReference type="NCBI Taxonomy" id="1384459"/>
    <lineage>
        <taxon>Bacteria</taxon>
        <taxon>Pseudomonadati</taxon>
        <taxon>Pseudomonadota</taxon>
        <taxon>Alphaproteobacteria</taxon>
        <taxon>Hyphomicrobiales</taxon>
        <taxon>Hyphomicrobiaceae</taxon>
        <taxon>Methyloceanibacter</taxon>
    </lineage>
</organism>
<evidence type="ECO:0000313" key="2">
    <source>
        <dbReference type="Proteomes" id="UP000031643"/>
    </source>
</evidence>
<proteinExistence type="predicted"/>
<dbReference type="AlphaFoldDB" id="A0A0A8K8H1"/>
<accession>A0A0A8K8H1</accession>
<name>A0A0A8K8H1_9HYPH</name>
<gene>
    <name evidence="1" type="ORF">GL4_2851</name>
</gene>
<dbReference type="KEGG" id="mcg:GL4_2851"/>
<evidence type="ECO:0000313" key="1">
    <source>
        <dbReference type="EMBL" id="BAQ18284.1"/>
    </source>
</evidence>
<dbReference type="HOGENOM" id="CLU_2617924_0_0_5"/>
<dbReference type="Proteomes" id="UP000031643">
    <property type="component" value="Chromosome"/>
</dbReference>